<keyword evidence="3 7" id="KW-0540">Nuclease</keyword>
<dbReference type="GO" id="GO:0001682">
    <property type="term" value="P:tRNA 5'-leader removal"/>
    <property type="evidence" value="ECO:0007669"/>
    <property type="project" value="UniProtKB-UniRule"/>
</dbReference>
<evidence type="ECO:0000256" key="8">
    <source>
        <dbReference type="NCBIfam" id="TIGR00188"/>
    </source>
</evidence>
<name>A0A4D6Y5W8_9GAMM</name>
<organism evidence="9 10">
    <name type="scientific">Buchnera aphidicola</name>
    <name type="common">Hyadaphis tataricae</name>
    <dbReference type="NCBI Taxonomy" id="1241859"/>
    <lineage>
        <taxon>Bacteria</taxon>
        <taxon>Pseudomonadati</taxon>
        <taxon>Pseudomonadota</taxon>
        <taxon>Gammaproteobacteria</taxon>
        <taxon>Enterobacterales</taxon>
        <taxon>Erwiniaceae</taxon>
        <taxon>Buchnera</taxon>
    </lineage>
</organism>
<dbReference type="NCBIfam" id="TIGR00188">
    <property type="entry name" value="rnpA"/>
    <property type="match status" value="1"/>
</dbReference>
<keyword evidence="2 7" id="KW-0819">tRNA processing</keyword>
<comment type="similarity">
    <text evidence="7">Belongs to the RnpA family.</text>
</comment>
<dbReference type="Proteomes" id="UP000298773">
    <property type="component" value="Chromosome"/>
</dbReference>
<dbReference type="PROSITE" id="PS00648">
    <property type="entry name" value="RIBONUCLEASE_P"/>
    <property type="match status" value="1"/>
</dbReference>
<dbReference type="EMBL" id="CP034873">
    <property type="protein sequence ID" value="QCI21350.1"/>
    <property type="molecule type" value="Genomic_DNA"/>
</dbReference>
<dbReference type="PANTHER" id="PTHR33992">
    <property type="entry name" value="RIBONUCLEASE P PROTEIN COMPONENT"/>
    <property type="match status" value="1"/>
</dbReference>
<dbReference type="SUPFAM" id="SSF54211">
    <property type="entry name" value="Ribosomal protein S5 domain 2-like"/>
    <property type="match status" value="1"/>
</dbReference>
<keyword evidence="4 7" id="KW-0255">Endonuclease</keyword>
<comment type="catalytic activity">
    <reaction evidence="7">
        <text>Endonucleolytic cleavage of RNA, removing 5'-extranucleotides from tRNA precursor.</text>
        <dbReference type="EC" id="3.1.26.5"/>
    </reaction>
</comment>
<evidence type="ECO:0000256" key="6">
    <source>
        <dbReference type="ARBA" id="ARBA00022884"/>
    </source>
</evidence>
<dbReference type="RefSeq" id="WP_158356322.1">
    <property type="nucleotide sequence ID" value="NZ_CP034873.1"/>
</dbReference>
<dbReference type="InterPro" id="IPR020539">
    <property type="entry name" value="RNase_P_CS"/>
</dbReference>
<dbReference type="GO" id="GO:0000049">
    <property type="term" value="F:tRNA binding"/>
    <property type="evidence" value="ECO:0007669"/>
    <property type="project" value="UniProtKB-UniRule"/>
</dbReference>
<dbReference type="GO" id="GO:0030677">
    <property type="term" value="C:ribonuclease P complex"/>
    <property type="evidence" value="ECO:0007669"/>
    <property type="project" value="TreeGrafter"/>
</dbReference>
<dbReference type="InterPro" id="IPR000100">
    <property type="entry name" value="RNase_P"/>
</dbReference>
<accession>A0A4D6Y5W8</accession>
<evidence type="ECO:0000313" key="10">
    <source>
        <dbReference type="Proteomes" id="UP000298773"/>
    </source>
</evidence>
<sequence length="116" mass="14164">MLNYFFKKKLRLSSSIDFKYVFSEFYQKNTQEISILGRFNILGYPRLGLSVSRKNIRYAHDRNLIKRLIRETFRILQYRLIAMDFIVITKKNILFLNNKKIINMLETLWSHYHHKS</sequence>
<reference evidence="9 10" key="2">
    <citation type="submission" date="2019-05" db="EMBL/GenBank/DDBJ databases">
        <title>Genome evolution of the obligate endosymbiont Buchnera aphidicola.</title>
        <authorList>
            <person name="Moran N.A."/>
        </authorList>
    </citation>
    <scope>NUCLEOTIDE SEQUENCE [LARGE SCALE GENOMIC DNA]</scope>
    <source>
        <strain evidence="9 10">Hta</strain>
    </source>
</reference>
<comment type="subunit">
    <text evidence="7">Consists of a catalytic RNA component (M1 or rnpB) and a protein subunit.</text>
</comment>
<evidence type="ECO:0000256" key="1">
    <source>
        <dbReference type="ARBA" id="ARBA00002663"/>
    </source>
</evidence>
<evidence type="ECO:0000256" key="7">
    <source>
        <dbReference type="HAMAP-Rule" id="MF_00227"/>
    </source>
</evidence>
<dbReference type="Pfam" id="PF00825">
    <property type="entry name" value="Ribonuclease_P"/>
    <property type="match status" value="1"/>
</dbReference>
<dbReference type="GO" id="GO:0042781">
    <property type="term" value="F:3'-tRNA processing endoribonuclease activity"/>
    <property type="evidence" value="ECO:0007669"/>
    <property type="project" value="TreeGrafter"/>
</dbReference>
<evidence type="ECO:0000313" key="9">
    <source>
        <dbReference type="EMBL" id="QCI21350.1"/>
    </source>
</evidence>
<dbReference type="EC" id="3.1.26.5" evidence="7 8"/>
<evidence type="ECO:0000256" key="5">
    <source>
        <dbReference type="ARBA" id="ARBA00022801"/>
    </source>
</evidence>
<keyword evidence="5 7" id="KW-0378">Hydrolase</keyword>
<dbReference type="Gene3D" id="3.30.230.10">
    <property type="match status" value="1"/>
</dbReference>
<dbReference type="HAMAP" id="MF_00227">
    <property type="entry name" value="RNase_P"/>
    <property type="match status" value="1"/>
</dbReference>
<proteinExistence type="inferred from homology"/>
<dbReference type="InterPro" id="IPR020568">
    <property type="entry name" value="Ribosomal_Su5_D2-typ_SF"/>
</dbReference>
<keyword evidence="6 7" id="KW-0694">RNA-binding</keyword>
<dbReference type="InterPro" id="IPR014721">
    <property type="entry name" value="Ribsml_uS5_D2-typ_fold_subgr"/>
</dbReference>
<dbReference type="AlphaFoldDB" id="A0A4D6Y5W8"/>
<reference evidence="9 10" key="1">
    <citation type="submission" date="2018-12" db="EMBL/GenBank/DDBJ databases">
        <authorList>
            <person name="Chong R.A."/>
        </authorList>
    </citation>
    <scope>NUCLEOTIDE SEQUENCE [LARGE SCALE GENOMIC DNA]</scope>
    <source>
        <strain evidence="9 10">Hta</strain>
    </source>
</reference>
<protein>
    <recommendedName>
        <fullName evidence="7 8">Ribonuclease P protein component</fullName>
        <shortName evidence="7">RNase P protein</shortName>
        <shortName evidence="7">RNaseP protein</shortName>
        <ecNumber evidence="7 8">3.1.26.5</ecNumber>
    </recommendedName>
    <alternativeName>
        <fullName evidence="7">Protein C5</fullName>
    </alternativeName>
</protein>
<evidence type="ECO:0000256" key="2">
    <source>
        <dbReference type="ARBA" id="ARBA00022694"/>
    </source>
</evidence>
<evidence type="ECO:0000256" key="3">
    <source>
        <dbReference type="ARBA" id="ARBA00022722"/>
    </source>
</evidence>
<dbReference type="PANTHER" id="PTHR33992:SF1">
    <property type="entry name" value="RIBONUCLEASE P PROTEIN COMPONENT"/>
    <property type="match status" value="1"/>
</dbReference>
<gene>
    <name evidence="7" type="primary">rnpA</name>
    <name evidence="9" type="ORF">D9V69_00070</name>
</gene>
<evidence type="ECO:0000256" key="4">
    <source>
        <dbReference type="ARBA" id="ARBA00022759"/>
    </source>
</evidence>
<dbReference type="GO" id="GO:0004526">
    <property type="term" value="F:ribonuclease P activity"/>
    <property type="evidence" value="ECO:0007669"/>
    <property type="project" value="UniProtKB-UniRule"/>
</dbReference>
<comment type="function">
    <text evidence="1 7">RNaseP catalyzes the removal of the 5'-leader sequence from pre-tRNA to produce the mature 5'-terminus. It can also cleave other RNA substrates such as 4.5S RNA. The protein component plays an auxiliary but essential role in vivo by binding to the 5'-leader sequence and broadening the substrate specificity of the ribozyme.</text>
</comment>
<dbReference type="OrthoDB" id="9796422at2"/>